<dbReference type="EMBL" id="BAGZ01000005">
    <property type="protein sequence ID" value="GAB77289.1"/>
    <property type="molecule type" value="Genomic_DNA"/>
</dbReference>
<name>K6VKM8_9MICO</name>
<dbReference type="eggNOG" id="ENOG502ZWGX">
    <property type="taxonomic scope" value="Bacteria"/>
</dbReference>
<evidence type="ECO:0000313" key="2">
    <source>
        <dbReference type="Proteomes" id="UP000008495"/>
    </source>
</evidence>
<proteinExistence type="predicted"/>
<dbReference type="Pfam" id="PF11343">
    <property type="entry name" value="DUF3145"/>
    <property type="match status" value="1"/>
</dbReference>
<reference evidence="1 2" key="1">
    <citation type="submission" date="2012-08" db="EMBL/GenBank/DDBJ databases">
        <title>Whole genome shotgun sequence of Austwickia chelonae NBRC 105200.</title>
        <authorList>
            <person name="Yoshida I."/>
            <person name="Hosoyama A."/>
            <person name="Tsuchikane K."/>
            <person name="Katsumata H."/>
            <person name="Ando Y."/>
            <person name="Ohji S."/>
            <person name="Hamada M."/>
            <person name="Tamura T."/>
            <person name="Yamazoe A."/>
            <person name="Yamazaki S."/>
            <person name="Fujita N."/>
        </authorList>
    </citation>
    <scope>NUCLEOTIDE SEQUENCE [LARGE SCALE GENOMIC DNA]</scope>
    <source>
        <strain evidence="1 2">NBRC 105200</strain>
    </source>
</reference>
<organism evidence="1 2">
    <name type="scientific">Austwickia chelonae NBRC 105200</name>
    <dbReference type="NCBI Taxonomy" id="1184607"/>
    <lineage>
        <taxon>Bacteria</taxon>
        <taxon>Bacillati</taxon>
        <taxon>Actinomycetota</taxon>
        <taxon>Actinomycetes</taxon>
        <taxon>Micrococcales</taxon>
        <taxon>Dermatophilaceae</taxon>
        <taxon>Austwickia</taxon>
    </lineage>
</organism>
<evidence type="ECO:0008006" key="3">
    <source>
        <dbReference type="Google" id="ProtNLM"/>
    </source>
</evidence>
<dbReference type="OrthoDB" id="3210860at2"/>
<gene>
    <name evidence="1" type="ORF">AUCHE_05_01940</name>
</gene>
<dbReference type="STRING" id="100225.SAMN05421595_1109"/>
<comment type="caution">
    <text evidence="1">The sequence shown here is derived from an EMBL/GenBank/DDBJ whole genome shotgun (WGS) entry which is preliminary data.</text>
</comment>
<sequence>MSMKTRSALTQGVVYIHSTPSSLCPHIGWALEAVFEQQVDIGWTAQPLGRHLVRMELSWAASPGTGAHLASALRRFRTIRFEVVEEPSDGIDGSRWAYTPSLGVHHTVVSTTGDILVSENRLRAALSSGGHALVRREIEIALGEPWDCELEPFRHAGDTGSVRWLHQVG</sequence>
<dbReference type="Proteomes" id="UP000008495">
    <property type="component" value="Unassembled WGS sequence"/>
</dbReference>
<keyword evidence="2" id="KW-1185">Reference proteome</keyword>
<protein>
    <recommendedName>
        <fullName evidence="3">DUF3145 domain-containing protein</fullName>
    </recommendedName>
</protein>
<evidence type="ECO:0000313" key="1">
    <source>
        <dbReference type="EMBL" id="GAB77289.1"/>
    </source>
</evidence>
<dbReference type="AlphaFoldDB" id="K6VKM8"/>
<dbReference type="RefSeq" id="WP_006502041.1">
    <property type="nucleotide sequence ID" value="NZ_BAGZ01000005.1"/>
</dbReference>
<accession>K6VKM8</accession>
<dbReference type="InterPro" id="IPR021491">
    <property type="entry name" value="DUF3145"/>
</dbReference>